<evidence type="ECO:0000313" key="3">
    <source>
        <dbReference type="EMBL" id="MDV2884818.1"/>
    </source>
</evidence>
<keyword evidence="2" id="KW-0812">Transmembrane</keyword>
<evidence type="ECO:0000313" key="4">
    <source>
        <dbReference type="Proteomes" id="UP001285636"/>
    </source>
</evidence>
<keyword evidence="1" id="KW-0175">Coiled coil</keyword>
<organism evidence="3 4">
    <name type="scientific">Alkalihalophilus pseudofirmus</name>
    <name type="common">Bacillus pseudofirmus</name>
    <dbReference type="NCBI Taxonomy" id="79885"/>
    <lineage>
        <taxon>Bacteria</taxon>
        <taxon>Bacillati</taxon>
        <taxon>Bacillota</taxon>
        <taxon>Bacilli</taxon>
        <taxon>Bacillales</taxon>
        <taxon>Bacillaceae</taxon>
        <taxon>Alkalihalophilus</taxon>
    </lineage>
</organism>
<name>A0AAJ2KZJ2_ALKPS</name>
<keyword evidence="2" id="KW-0472">Membrane</keyword>
<comment type="caution">
    <text evidence="3">The sequence shown here is derived from an EMBL/GenBank/DDBJ whole genome shotgun (WGS) entry which is preliminary data.</text>
</comment>
<dbReference type="RefSeq" id="WP_323466263.1">
    <property type="nucleotide sequence ID" value="NZ_CP144224.1"/>
</dbReference>
<sequence>MIKFLMYVVIFFVIGYNYAIITKGTVFDHFFIMLLSLFVFIFLVEWLFSMIRKRKVRKSKVRNQNTQIEENAENTEEQSLEDLMQELKTEFNKTWEFPYKDYQIKVVNQYNEEQLYINDTLVDSRNRTSWYSFLIPFQSLKALIEVDHQPMDIKVKLGGLVSLQCKVYINKKLVFKEKIKYDWLSGTIKEKD</sequence>
<accession>A0AAJ2KZJ2</accession>
<dbReference type="AlphaFoldDB" id="A0AAJ2KZJ2"/>
<feature type="coiled-coil region" evidence="1">
    <location>
        <begin position="58"/>
        <end position="90"/>
    </location>
</feature>
<keyword evidence="2" id="KW-1133">Transmembrane helix</keyword>
<reference evidence="3" key="1">
    <citation type="submission" date="2023-10" db="EMBL/GenBank/DDBJ databases">
        <title>Screening of Alkalihalophilus pseudofirmusBZ-TG-HK211 and Its Alleviation of Salt Stress on Rapeseed Growth.</title>
        <authorList>
            <person name="Zhao B."/>
            <person name="Guo T."/>
        </authorList>
    </citation>
    <scope>NUCLEOTIDE SEQUENCE</scope>
    <source>
        <strain evidence="3">BZ-TG-HK211</strain>
    </source>
</reference>
<gene>
    <name evidence="3" type="ORF">RYX45_06485</name>
</gene>
<feature type="transmembrane region" description="Helical" evidence="2">
    <location>
        <begin position="29"/>
        <end position="48"/>
    </location>
</feature>
<proteinExistence type="predicted"/>
<dbReference type="EMBL" id="JAWJAY010000001">
    <property type="protein sequence ID" value="MDV2884818.1"/>
    <property type="molecule type" value="Genomic_DNA"/>
</dbReference>
<protein>
    <submittedName>
        <fullName evidence="3">Uncharacterized protein</fullName>
    </submittedName>
</protein>
<evidence type="ECO:0000256" key="1">
    <source>
        <dbReference type="SAM" id="Coils"/>
    </source>
</evidence>
<dbReference type="Proteomes" id="UP001285636">
    <property type="component" value="Unassembled WGS sequence"/>
</dbReference>
<evidence type="ECO:0000256" key="2">
    <source>
        <dbReference type="SAM" id="Phobius"/>
    </source>
</evidence>